<feature type="compositionally biased region" description="Low complexity" evidence="1">
    <location>
        <begin position="16"/>
        <end position="28"/>
    </location>
</feature>
<feature type="compositionally biased region" description="Pro residues" evidence="1">
    <location>
        <begin position="48"/>
        <end position="59"/>
    </location>
</feature>
<feature type="compositionally biased region" description="Pro residues" evidence="1">
    <location>
        <begin position="29"/>
        <end position="39"/>
    </location>
</feature>
<name>A0A0A8ZXD6_ARUDO</name>
<dbReference type="AlphaFoldDB" id="A0A0A8ZXD6"/>
<reference evidence="2" key="2">
    <citation type="journal article" date="2015" name="Data Brief">
        <title>Shoot transcriptome of the giant reed, Arundo donax.</title>
        <authorList>
            <person name="Barrero R.A."/>
            <person name="Guerrero F.D."/>
            <person name="Moolhuijzen P."/>
            <person name="Goolsby J.A."/>
            <person name="Tidwell J."/>
            <person name="Bellgard S.E."/>
            <person name="Bellgard M.I."/>
        </authorList>
    </citation>
    <scope>NUCLEOTIDE SEQUENCE</scope>
    <source>
        <tissue evidence="2">Shoot tissue taken approximately 20 cm above the soil surface</tissue>
    </source>
</reference>
<feature type="region of interest" description="Disordered" evidence="1">
    <location>
        <begin position="1"/>
        <end position="59"/>
    </location>
</feature>
<evidence type="ECO:0000313" key="2">
    <source>
        <dbReference type="EMBL" id="JAD39452.1"/>
    </source>
</evidence>
<reference evidence="2" key="1">
    <citation type="submission" date="2014-09" db="EMBL/GenBank/DDBJ databases">
        <authorList>
            <person name="Magalhaes I.L.F."/>
            <person name="Oliveira U."/>
            <person name="Santos F.R."/>
            <person name="Vidigal T.H.D.A."/>
            <person name="Brescovit A.D."/>
            <person name="Santos A.J."/>
        </authorList>
    </citation>
    <scope>NUCLEOTIDE SEQUENCE</scope>
    <source>
        <tissue evidence="2">Shoot tissue taken approximately 20 cm above the soil surface</tissue>
    </source>
</reference>
<proteinExistence type="predicted"/>
<evidence type="ECO:0000256" key="1">
    <source>
        <dbReference type="SAM" id="MobiDB-lite"/>
    </source>
</evidence>
<protein>
    <submittedName>
        <fullName evidence="2">Uncharacterized protein</fullName>
    </submittedName>
</protein>
<dbReference type="EMBL" id="GBRH01258443">
    <property type="protein sequence ID" value="JAD39452.1"/>
    <property type="molecule type" value="Transcribed_RNA"/>
</dbReference>
<accession>A0A0A8ZXD6</accession>
<sequence length="59" mass="6321">MATVAASKEVGDGGLVKPMGSSSSSVKEVPPPWSKMRPPPPRRRGVPPRWPPSPWSKTT</sequence>
<organism evidence="2">
    <name type="scientific">Arundo donax</name>
    <name type="common">Giant reed</name>
    <name type="synonym">Donax arundinaceus</name>
    <dbReference type="NCBI Taxonomy" id="35708"/>
    <lineage>
        <taxon>Eukaryota</taxon>
        <taxon>Viridiplantae</taxon>
        <taxon>Streptophyta</taxon>
        <taxon>Embryophyta</taxon>
        <taxon>Tracheophyta</taxon>
        <taxon>Spermatophyta</taxon>
        <taxon>Magnoliopsida</taxon>
        <taxon>Liliopsida</taxon>
        <taxon>Poales</taxon>
        <taxon>Poaceae</taxon>
        <taxon>PACMAD clade</taxon>
        <taxon>Arundinoideae</taxon>
        <taxon>Arundineae</taxon>
        <taxon>Arundo</taxon>
    </lineage>
</organism>